<name>A0ABS7DK59_9FIRM</name>
<accession>A0ABS7DK59</accession>
<reference evidence="1 2" key="1">
    <citation type="submission" date="2021-03" db="EMBL/GenBank/DDBJ databases">
        <title>Caproiciproducens sp. nov. isolated from feces of cow.</title>
        <authorList>
            <person name="Choi J.-Y."/>
        </authorList>
    </citation>
    <scope>NUCLEOTIDE SEQUENCE [LARGE SCALE GENOMIC DNA]</scope>
    <source>
        <strain evidence="1 2">AGMB10547</strain>
    </source>
</reference>
<gene>
    <name evidence="1" type="ORF">J5W02_00275</name>
</gene>
<sequence length="72" mass="8316">MNTPYENLANAIILRAVEDYREALGTLRYSPHDKDAAISKDEVERFFRSGWFGLLTGIDPEMLMNRLRKEVA</sequence>
<keyword evidence="2" id="KW-1185">Reference proteome</keyword>
<dbReference type="EMBL" id="JAGFNZ010000001">
    <property type="protein sequence ID" value="MBW7571235.1"/>
    <property type="molecule type" value="Genomic_DNA"/>
</dbReference>
<dbReference type="RefSeq" id="WP_219938420.1">
    <property type="nucleotide sequence ID" value="NZ_JAGFNZ010000001.1"/>
</dbReference>
<proteinExistence type="predicted"/>
<dbReference type="Proteomes" id="UP000719942">
    <property type="component" value="Unassembled WGS sequence"/>
</dbReference>
<evidence type="ECO:0000313" key="1">
    <source>
        <dbReference type="EMBL" id="MBW7571235.1"/>
    </source>
</evidence>
<organism evidence="1 2">
    <name type="scientific">Caproiciproducens faecalis</name>
    <dbReference type="NCBI Taxonomy" id="2820301"/>
    <lineage>
        <taxon>Bacteria</taxon>
        <taxon>Bacillati</taxon>
        <taxon>Bacillota</taxon>
        <taxon>Clostridia</taxon>
        <taxon>Eubacteriales</taxon>
        <taxon>Acutalibacteraceae</taxon>
        <taxon>Caproiciproducens</taxon>
    </lineage>
</organism>
<evidence type="ECO:0000313" key="2">
    <source>
        <dbReference type="Proteomes" id="UP000719942"/>
    </source>
</evidence>
<protein>
    <submittedName>
        <fullName evidence="1">Uncharacterized protein</fullName>
    </submittedName>
</protein>
<comment type="caution">
    <text evidence="1">The sequence shown here is derived from an EMBL/GenBank/DDBJ whole genome shotgun (WGS) entry which is preliminary data.</text>
</comment>